<dbReference type="SUPFAM" id="SSF53474">
    <property type="entry name" value="alpha/beta-Hydrolases"/>
    <property type="match status" value="1"/>
</dbReference>
<keyword evidence="6" id="KW-0378">Hydrolase</keyword>
<gene>
    <name evidence="6" type="ORF">DFH94DRAFT_811937</name>
</gene>
<keyword evidence="7" id="KW-1185">Reference proteome</keyword>
<evidence type="ECO:0000259" key="5">
    <source>
        <dbReference type="Pfam" id="PF01764"/>
    </source>
</evidence>
<evidence type="ECO:0000256" key="3">
    <source>
        <dbReference type="ARBA" id="ARBA00047591"/>
    </source>
</evidence>
<name>A0A9P5MPQ1_9AGAM</name>
<dbReference type="InterPro" id="IPR051218">
    <property type="entry name" value="Sec_MonoDiacylglyc_Lipase"/>
</dbReference>
<reference evidence="6" key="1">
    <citation type="submission" date="2019-10" db="EMBL/GenBank/DDBJ databases">
        <authorList>
            <consortium name="DOE Joint Genome Institute"/>
            <person name="Kuo A."/>
            <person name="Miyauchi S."/>
            <person name="Kiss E."/>
            <person name="Drula E."/>
            <person name="Kohler A."/>
            <person name="Sanchez-Garcia M."/>
            <person name="Andreopoulos B."/>
            <person name="Barry K.W."/>
            <person name="Bonito G."/>
            <person name="Buee M."/>
            <person name="Carver A."/>
            <person name="Chen C."/>
            <person name="Cichocki N."/>
            <person name="Clum A."/>
            <person name="Culley D."/>
            <person name="Crous P.W."/>
            <person name="Fauchery L."/>
            <person name="Girlanda M."/>
            <person name="Hayes R."/>
            <person name="Keri Z."/>
            <person name="LaButti K."/>
            <person name="Lipzen A."/>
            <person name="Lombard V."/>
            <person name="Magnuson J."/>
            <person name="Maillard F."/>
            <person name="Morin E."/>
            <person name="Murat C."/>
            <person name="Nolan M."/>
            <person name="Ohm R."/>
            <person name="Pangilinan J."/>
            <person name="Pereira M."/>
            <person name="Perotto S."/>
            <person name="Peter M."/>
            <person name="Riley R."/>
            <person name="Sitrit Y."/>
            <person name="Stielow B."/>
            <person name="Szollosi G."/>
            <person name="Zifcakova L."/>
            <person name="Stursova M."/>
            <person name="Spatafora J.W."/>
            <person name="Tedersoo L."/>
            <person name="Vaario L.-M."/>
            <person name="Yamada A."/>
            <person name="Yan M."/>
            <person name="Wang P."/>
            <person name="Xu J."/>
            <person name="Bruns T."/>
            <person name="Baldrian P."/>
            <person name="Vilgalys R."/>
            <person name="Henrissat B."/>
            <person name="Grigoriev I.V."/>
            <person name="Hibbett D."/>
            <person name="Nagy L.G."/>
            <person name="Martin F.M."/>
        </authorList>
    </citation>
    <scope>NUCLEOTIDE SEQUENCE</scope>
    <source>
        <strain evidence="6">Prilba</strain>
    </source>
</reference>
<organism evidence="6 7">
    <name type="scientific">Russula ochroleuca</name>
    <dbReference type="NCBI Taxonomy" id="152965"/>
    <lineage>
        <taxon>Eukaryota</taxon>
        <taxon>Fungi</taxon>
        <taxon>Dikarya</taxon>
        <taxon>Basidiomycota</taxon>
        <taxon>Agaricomycotina</taxon>
        <taxon>Agaricomycetes</taxon>
        <taxon>Russulales</taxon>
        <taxon>Russulaceae</taxon>
        <taxon>Russula</taxon>
    </lineage>
</organism>
<dbReference type="OrthoDB" id="426718at2759"/>
<evidence type="ECO:0000313" key="7">
    <source>
        <dbReference type="Proteomes" id="UP000759537"/>
    </source>
</evidence>
<dbReference type="InterPro" id="IPR002921">
    <property type="entry name" value="Fungal_lipase-type"/>
</dbReference>
<comment type="catalytic activity">
    <reaction evidence="3">
        <text>a diacylglycerol + H2O = a monoacylglycerol + a fatty acid + H(+)</text>
        <dbReference type="Rhea" id="RHEA:32731"/>
        <dbReference type="ChEBI" id="CHEBI:15377"/>
        <dbReference type="ChEBI" id="CHEBI:15378"/>
        <dbReference type="ChEBI" id="CHEBI:17408"/>
        <dbReference type="ChEBI" id="CHEBI:18035"/>
        <dbReference type="ChEBI" id="CHEBI:28868"/>
    </reaction>
</comment>
<evidence type="ECO:0000256" key="1">
    <source>
        <dbReference type="ARBA" id="ARBA00023157"/>
    </source>
</evidence>
<dbReference type="PANTHER" id="PTHR45856:SF25">
    <property type="entry name" value="FUNGAL LIPASE-LIKE DOMAIN-CONTAINING PROTEIN"/>
    <property type="match status" value="1"/>
</dbReference>
<protein>
    <submittedName>
        <fullName evidence="6">Alpha/Beta hydrolase protein</fullName>
    </submittedName>
</protein>
<dbReference type="AlphaFoldDB" id="A0A9P5MPQ1"/>
<comment type="catalytic activity">
    <reaction evidence="4">
        <text>a monoacylglycerol + H2O = glycerol + a fatty acid + H(+)</text>
        <dbReference type="Rhea" id="RHEA:15245"/>
        <dbReference type="ChEBI" id="CHEBI:15377"/>
        <dbReference type="ChEBI" id="CHEBI:15378"/>
        <dbReference type="ChEBI" id="CHEBI:17408"/>
        <dbReference type="ChEBI" id="CHEBI:17754"/>
        <dbReference type="ChEBI" id="CHEBI:28868"/>
    </reaction>
</comment>
<dbReference type="Proteomes" id="UP000759537">
    <property type="component" value="Unassembled WGS sequence"/>
</dbReference>
<dbReference type="CDD" id="cd00519">
    <property type="entry name" value="Lipase_3"/>
    <property type="match status" value="1"/>
</dbReference>
<sequence length="230" mass="24824">MQRRQTVHPQRLCLDHVEVRSWVIPCSARNIRADFEDHHGVLREKSHPTLPAVTGVPSGSVRYAGWDPTLGSVIVAPQGTDPAKILTDLTDVNFFLQDLDPTLFPGIPSSVQVHEGFANEHTKTAPTILAVVLTLLRRHSASSVVVTGHSLGVALALLDSVYLPLHLPAGTRVSMVGYGMPRVSNPALANYVDAMRSSDSAAITVTHINNKKDLIPIVPGRFMGFAHPTG</sequence>
<evidence type="ECO:0000256" key="4">
    <source>
        <dbReference type="ARBA" id="ARBA00048461"/>
    </source>
</evidence>
<feature type="domain" description="Fungal lipase-type" evidence="5">
    <location>
        <begin position="76"/>
        <end position="221"/>
    </location>
</feature>
<dbReference type="PANTHER" id="PTHR45856">
    <property type="entry name" value="ALPHA/BETA-HYDROLASES SUPERFAMILY PROTEIN"/>
    <property type="match status" value="1"/>
</dbReference>
<comment type="caution">
    <text evidence="6">The sequence shown here is derived from an EMBL/GenBank/DDBJ whole genome shotgun (WGS) entry which is preliminary data.</text>
</comment>
<dbReference type="InterPro" id="IPR029058">
    <property type="entry name" value="AB_hydrolase_fold"/>
</dbReference>
<dbReference type="Pfam" id="PF01764">
    <property type="entry name" value="Lipase_3"/>
    <property type="match status" value="1"/>
</dbReference>
<dbReference type="GO" id="GO:0016787">
    <property type="term" value="F:hydrolase activity"/>
    <property type="evidence" value="ECO:0007669"/>
    <property type="project" value="UniProtKB-KW"/>
</dbReference>
<dbReference type="EMBL" id="WHVB01000026">
    <property type="protein sequence ID" value="KAF8470304.1"/>
    <property type="molecule type" value="Genomic_DNA"/>
</dbReference>
<evidence type="ECO:0000256" key="2">
    <source>
        <dbReference type="ARBA" id="ARBA00043996"/>
    </source>
</evidence>
<keyword evidence="1" id="KW-1015">Disulfide bond</keyword>
<proteinExistence type="inferred from homology"/>
<evidence type="ECO:0000313" key="6">
    <source>
        <dbReference type="EMBL" id="KAF8470304.1"/>
    </source>
</evidence>
<dbReference type="GO" id="GO:0006629">
    <property type="term" value="P:lipid metabolic process"/>
    <property type="evidence" value="ECO:0007669"/>
    <property type="project" value="InterPro"/>
</dbReference>
<reference evidence="6" key="2">
    <citation type="journal article" date="2020" name="Nat. Commun.">
        <title>Large-scale genome sequencing of mycorrhizal fungi provides insights into the early evolution of symbiotic traits.</title>
        <authorList>
            <person name="Miyauchi S."/>
            <person name="Kiss E."/>
            <person name="Kuo A."/>
            <person name="Drula E."/>
            <person name="Kohler A."/>
            <person name="Sanchez-Garcia M."/>
            <person name="Morin E."/>
            <person name="Andreopoulos B."/>
            <person name="Barry K.W."/>
            <person name="Bonito G."/>
            <person name="Buee M."/>
            <person name="Carver A."/>
            <person name="Chen C."/>
            <person name="Cichocki N."/>
            <person name="Clum A."/>
            <person name="Culley D."/>
            <person name="Crous P.W."/>
            <person name="Fauchery L."/>
            <person name="Girlanda M."/>
            <person name="Hayes R.D."/>
            <person name="Keri Z."/>
            <person name="LaButti K."/>
            <person name="Lipzen A."/>
            <person name="Lombard V."/>
            <person name="Magnuson J."/>
            <person name="Maillard F."/>
            <person name="Murat C."/>
            <person name="Nolan M."/>
            <person name="Ohm R.A."/>
            <person name="Pangilinan J."/>
            <person name="Pereira M.F."/>
            <person name="Perotto S."/>
            <person name="Peter M."/>
            <person name="Pfister S."/>
            <person name="Riley R."/>
            <person name="Sitrit Y."/>
            <person name="Stielow J.B."/>
            <person name="Szollosi G."/>
            <person name="Zifcakova L."/>
            <person name="Stursova M."/>
            <person name="Spatafora J.W."/>
            <person name="Tedersoo L."/>
            <person name="Vaario L.M."/>
            <person name="Yamada A."/>
            <person name="Yan M."/>
            <person name="Wang P."/>
            <person name="Xu J."/>
            <person name="Bruns T."/>
            <person name="Baldrian P."/>
            <person name="Vilgalys R."/>
            <person name="Dunand C."/>
            <person name="Henrissat B."/>
            <person name="Grigoriev I.V."/>
            <person name="Hibbett D."/>
            <person name="Nagy L.G."/>
            <person name="Martin F.M."/>
        </authorList>
    </citation>
    <scope>NUCLEOTIDE SEQUENCE</scope>
    <source>
        <strain evidence="6">Prilba</strain>
    </source>
</reference>
<comment type="similarity">
    <text evidence="2">Belongs to the AB hydrolase superfamily. Lipase family. Class 3 subfamily.</text>
</comment>
<dbReference type="Gene3D" id="3.40.50.1820">
    <property type="entry name" value="alpha/beta hydrolase"/>
    <property type="match status" value="1"/>
</dbReference>
<accession>A0A9P5MPQ1</accession>